<gene>
    <name evidence="2" type="ORF">SAMN05216452_1806</name>
</gene>
<evidence type="ECO:0000313" key="2">
    <source>
        <dbReference type="EMBL" id="SEB51315.1"/>
    </source>
</evidence>
<dbReference type="Proteomes" id="UP000199064">
    <property type="component" value="Unassembled WGS sequence"/>
</dbReference>
<proteinExistence type="predicted"/>
<accession>A0A1H4JZP7</accession>
<name>A0A1H4JZP7_9HYPH</name>
<sequence length="59" mass="6176">MVEMDSTAMAPAPHPPVGTFSPLAGRSTRAAMLTPPSPRLRGEGKGEGRTLTPTLEICE</sequence>
<organism evidence="2 3">
    <name type="scientific">Nitratireductor aquibiodomus</name>
    <dbReference type="NCBI Taxonomy" id="204799"/>
    <lineage>
        <taxon>Bacteria</taxon>
        <taxon>Pseudomonadati</taxon>
        <taxon>Pseudomonadota</taxon>
        <taxon>Alphaproteobacteria</taxon>
        <taxon>Hyphomicrobiales</taxon>
        <taxon>Phyllobacteriaceae</taxon>
        <taxon>Nitratireductor</taxon>
    </lineage>
</organism>
<reference evidence="3" key="1">
    <citation type="submission" date="2016-10" db="EMBL/GenBank/DDBJ databases">
        <authorList>
            <person name="Varghese N."/>
            <person name="Submissions S."/>
        </authorList>
    </citation>
    <scope>NUCLEOTIDE SEQUENCE [LARGE SCALE GENOMIC DNA]</scope>
    <source>
        <strain evidence="3">ES.061</strain>
    </source>
</reference>
<dbReference type="AlphaFoldDB" id="A0A1H4JZP7"/>
<evidence type="ECO:0000256" key="1">
    <source>
        <dbReference type="SAM" id="MobiDB-lite"/>
    </source>
</evidence>
<dbReference type="EMBL" id="FNSL01000001">
    <property type="protein sequence ID" value="SEB51315.1"/>
    <property type="molecule type" value="Genomic_DNA"/>
</dbReference>
<protein>
    <submittedName>
        <fullName evidence="2">Uncharacterized protein</fullName>
    </submittedName>
</protein>
<feature type="region of interest" description="Disordered" evidence="1">
    <location>
        <begin position="1"/>
        <end position="59"/>
    </location>
</feature>
<keyword evidence="3" id="KW-1185">Reference proteome</keyword>
<evidence type="ECO:0000313" key="3">
    <source>
        <dbReference type="Proteomes" id="UP000199064"/>
    </source>
</evidence>